<evidence type="ECO:0000256" key="3">
    <source>
        <dbReference type="ARBA" id="ARBA00022723"/>
    </source>
</evidence>
<comment type="cofactor">
    <cofactor evidence="6">
        <name>[2Fe-2S] cluster</name>
        <dbReference type="ChEBI" id="CHEBI:190135"/>
    </cofactor>
</comment>
<gene>
    <name evidence="8" type="ORF">NSCI0253_LOCUS39518</name>
</gene>
<dbReference type="GO" id="GO:0009055">
    <property type="term" value="F:electron transfer activity"/>
    <property type="evidence" value="ECO:0007669"/>
    <property type="project" value="TreeGrafter"/>
</dbReference>
<dbReference type="InterPro" id="IPR001055">
    <property type="entry name" value="Adrenodoxin-like"/>
</dbReference>
<name>A0A7S1ATX9_NOCSC</name>
<accession>A0A7S1ATX9</accession>
<dbReference type="PROSITE" id="PS51085">
    <property type="entry name" value="2FE2S_FER_2"/>
    <property type="match status" value="1"/>
</dbReference>
<evidence type="ECO:0000256" key="5">
    <source>
        <dbReference type="ARBA" id="ARBA00023014"/>
    </source>
</evidence>
<evidence type="ECO:0000259" key="7">
    <source>
        <dbReference type="PROSITE" id="PS51085"/>
    </source>
</evidence>
<proteinExistence type="inferred from homology"/>
<protein>
    <recommendedName>
        <fullName evidence="7">2Fe-2S ferredoxin-type domain-containing protein</fullName>
    </recommendedName>
</protein>
<dbReference type="Gene3D" id="3.10.20.30">
    <property type="match status" value="1"/>
</dbReference>
<evidence type="ECO:0000256" key="1">
    <source>
        <dbReference type="ARBA" id="ARBA00010914"/>
    </source>
</evidence>
<evidence type="ECO:0000256" key="4">
    <source>
        <dbReference type="ARBA" id="ARBA00023004"/>
    </source>
</evidence>
<comment type="similarity">
    <text evidence="1">Belongs to the adrenodoxin/putidaredoxin family.</text>
</comment>
<reference evidence="8" key="1">
    <citation type="submission" date="2021-01" db="EMBL/GenBank/DDBJ databases">
        <authorList>
            <person name="Corre E."/>
            <person name="Pelletier E."/>
            <person name="Niang G."/>
            <person name="Scheremetjew M."/>
            <person name="Finn R."/>
            <person name="Kale V."/>
            <person name="Holt S."/>
            <person name="Cochrane G."/>
            <person name="Meng A."/>
            <person name="Brown T."/>
            <person name="Cohen L."/>
        </authorList>
    </citation>
    <scope>NUCLEOTIDE SEQUENCE</scope>
</reference>
<evidence type="ECO:0000256" key="6">
    <source>
        <dbReference type="ARBA" id="ARBA00034078"/>
    </source>
</evidence>
<dbReference type="InterPro" id="IPR036010">
    <property type="entry name" value="2Fe-2S_ferredoxin-like_sf"/>
</dbReference>
<dbReference type="SUPFAM" id="SSF54292">
    <property type="entry name" value="2Fe-2S ferredoxin-like"/>
    <property type="match status" value="1"/>
</dbReference>
<feature type="domain" description="2Fe-2S ferredoxin-type" evidence="7">
    <location>
        <begin position="43"/>
        <end position="180"/>
    </location>
</feature>
<evidence type="ECO:0000313" key="8">
    <source>
        <dbReference type="EMBL" id="CAD8865163.1"/>
    </source>
</evidence>
<keyword evidence="5" id="KW-0411">Iron-sulfur</keyword>
<evidence type="ECO:0000256" key="2">
    <source>
        <dbReference type="ARBA" id="ARBA00022714"/>
    </source>
</evidence>
<keyword evidence="3" id="KW-0479">Metal-binding</keyword>
<organism evidence="8">
    <name type="scientific">Noctiluca scintillans</name>
    <name type="common">Sea sparkle</name>
    <name type="synonym">Red tide dinoflagellate</name>
    <dbReference type="NCBI Taxonomy" id="2966"/>
    <lineage>
        <taxon>Eukaryota</taxon>
        <taxon>Sar</taxon>
        <taxon>Alveolata</taxon>
        <taxon>Dinophyceae</taxon>
        <taxon>Noctilucales</taxon>
        <taxon>Noctilucaceae</taxon>
        <taxon>Noctiluca</taxon>
    </lineage>
</organism>
<keyword evidence="2" id="KW-0001">2Fe-2S</keyword>
<dbReference type="GO" id="GO:0005739">
    <property type="term" value="C:mitochondrion"/>
    <property type="evidence" value="ECO:0007669"/>
    <property type="project" value="TreeGrafter"/>
</dbReference>
<dbReference type="GO" id="GO:0051537">
    <property type="term" value="F:2 iron, 2 sulfur cluster binding"/>
    <property type="evidence" value="ECO:0007669"/>
    <property type="project" value="UniProtKB-KW"/>
</dbReference>
<dbReference type="InterPro" id="IPR018298">
    <property type="entry name" value="Adrenodoxin_Fe-S_BS"/>
</dbReference>
<dbReference type="GO" id="GO:0140647">
    <property type="term" value="P:P450-containing electron transport chain"/>
    <property type="evidence" value="ECO:0007669"/>
    <property type="project" value="InterPro"/>
</dbReference>
<sequence>MRSARLLRSVSSPQRHFVQRRWMLGFPHIPQRQLCKFSSTRALHVRVVLDDDTELKPLVAQPGETLMEVLSRADVSDVWSDAGACGGACSCSTCRVVIDPAWRHAVHSAMPSPADDELDMLEVAAREYSRAGEKPWEIDTVEKKEREESEAQFLDGARLSCQISLTEELDGLTVHLVGVGPNMMEVPLWLRGR</sequence>
<dbReference type="EMBL" id="HBFQ01055665">
    <property type="protein sequence ID" value="CAD8865163.1"/>
    <property type="molecule type" value="Transcribed_RNA"/>
</dbReference>
<dbReference type="InterPro" id="IPR012675">
    <property type="entry name" value="Beta-grasp_dom_sf"/>
</dbReference>
<dbReference type="AlphaFoldDB" id="A0A7S1ATX9"/>
<keyword evidence="4" id="KW-0408">Iron</keyword>
<dbReference type="PANTHER" id="PTHR23426">
    <property type="entry name" value="FERREDOXIN/ADRENODOXIN"/>
    <property type="match status" value="1"/>
</dbReference>
<dbReference type="PANTHER" id="PTHR23426:SF65">
    <property type="entry name" value="FERREDOXIN-2, MITOCHONDRIAL"/>
    <property type="match status" value="1"/>
</dbReference>
<dbReference type="PROSITE" id="PS00814">
    <property type="entry name" value="ADX"/>
    <property type="match status" value="1"/>
</dbReference>
<dbReference type="InterPro" id="IPR001041">
    <property type="entry name" value="2Fe-2S_ferredoxin-type"/>
</dbReference>
<dbReference type="GO" id="GO:0046872">
    <property type="term" value="F:metal ion binding"/>
    <property type="evidence" value="ECO:0007669"/>
    <property type="project" value="UniProtKB-KW"/>
</dbReference>